<protein>
    <recommendedName>
        <fullName evidence="5">UPAR/Ly6 domain-containing protein</fullName>
    </recommendedName>
</protein>
<dbReference type="AlphaFoldDB" id="A0A1Y1NA88"/>
<evidence type="ECO:0000313" key="4">
    <source>
        <dbReference type="Proteomes" id="UP000327044"/>
    </source>
</evidence>
<evidence type="ECO:0000313" key="2">
    <source>
        <dbReference type="EMBL" id="JAV94831.1"/>
    </source>
</evidence>
<dbReference type="Proteomes" id="UP000327044">
    <property type="component" value="Unassembled WGS sequence"/>
</dbReference>
<dbReference type="InterPro" id="IPR045860">
    <property type="entry name" value="Snake_toxin-like_sf"/>
</dbReference>
<keyword evidence="4" id="KW-1185">Reference proteome</keyword>
<feature type="signal peptide" evidence="1">
    <location>
        <begin position="1"/>
        <end position="24"/>
    </location>
</feature>
<evidence type="ECO:0000313" key="3">
    <source>
        <dbReference type="EMBL" id="KAB0792910.1"/>
    </source>
</evidence>
<accession>A0A1Y1NA88</accession>
<organism evidence="2">
    <name type="scientific">Photinus pyralis</name>
    <name type="common">Common eastern firefly</name>
    <name type="synonym">Lampyris pyralis</name>
    <dbReference type="NCBI Taxonomy" id="7054"/>
    <lineage>
        <taxon>Eukaryota</taxon>
        <taxon>Metazoa</taxon>
        <taxon>Ecdysozoa</taxon>
        <taxon>Arthropoda</taxon>
        <taxon>Hexapoda</taxon>
        <taxon>Insecta</taxon>
        <taxon>Pterygota</taxon>
        <taxon>Neoptera</taxon>
        <taxon>Endopterygota</taxon>
        <taxon>Coleoptera</taxon>
        <taxon>Polyphaga</taxon>
        <taxon>Elateriformia</taxon>
        <taxon>Elateroidea</taxon>
        <taxon>Lampyridae</taxon>
        <taxon>Lampyrinae</taxon>
        <taxon>Photinus</taxon>
    </lineage>
</organism>
<evidence type="ECO:0008006" key="5">
    <source>
        <dbReference type="Google" id="ProtNLM"/>
    </source>
</evidence>
<reference evidence="2" key="1">
    <citation type="journal article" date="2016" name="Sci. Rep.">
        <title>Molecular characterization of firefly nuptial gifts: a multi-omics approach sheds light on postcopulatory sexual selection.</title>
        <authorList>
            <person name="Al-Wathiqui N."/>
            <person name="Fallon T.R."/>
            <person name="South A."/>
            <person name="Weng J.K."/>
            <person name="Lewis S.M."/>
        </authorList>
    </citation>
    <scope>NUCLEOTIDE SEQUENCE</scope>
</reference>
<reference evidence="3" key="3">
    <citation type="submission" date="2019-08" db="EMBL/GenBank/DDBJ databases">
        <authorList>
            <consortium name="Photinus pyralis genome working group"/>
            <person name="Fallon T.R."/>
            <person name="Sander Lower S.E."/>
            <person name="Weng J.-K."/>
        </authorList>
    </citation>
    <scope>NUCLEOTIDE SEQUENCE</scope>
    <source>
        <strain evidence="3">1611_PpyrPB1</strain>
        <tissue evidence="3">Whole body</tissue>
    </source>
</reference>
<dbReference type="EMBL" id="VVIM01000009">
    <property type="protein sequence ID" value="KAB0792910.1"/>
    <property type="molecule type" value="Genomic_DNA"/>
</dbReference>
<reference evidence="3 4" key="2">
    <citation type="journal article" date="2018" name="Elife">
        <title>Firefly genomes illuminate parallel origins of bioluminescence in beetles.</title>
        <authorList>
            <person name="Fallon T.R."/>
            <person name="Lower S.E."/>
            <person name="Chang C.H."/>
            <person name="Bessho-Uehara M."/>
            <person name="Martin G.J."/>
            <person name="Bewick A.J."/>
            <person name="Behringer M."/>
            <person name="Debat H.J."/>
            <person name="Wong I."/>
            <person name="Day J.C."/>
            <person name="Suvorov A."/>
            <person name="Silva C.J."/>
            <person name="Stanger-Hall K.F."/>
            <person name="Hall D.W."/>
            <person name="Schmitz R.J."/>
            <person name="Nelson D.R."/>
            <person name="Lewis S.M."/>
            <person name="Shigenobu S."/>
            <person name="Bybee S.M."/>
            <person name="Larracuente A.M."/>
            <person name="Oba Y."/>
            <person name="Weng J.K."/>
        </authorList>
    </citation>
    <scope>NUCLEOTIDE SEQUENCE [LARGE SCALE GENOMIC DNA]</scope>
    <source>
        <strain evidence="3">1611_PpyrPB1</strain>
        <tissue evidence="3">Whole body</tissue>
    </source>
</reference>
<keyword evidence="1" id="KW-0732">Signal</keyword>
<name>A0A1Y1NA88_PHOPY</name>
<dbReference type="EMBL" id="GEZM01008253">
    <property type="protein sequence ID" value="JAV94831.1"/>
    <property type="molecule type" value="Transcribed_RNA"/>
</dbReference>
<gene>
    <name evidence="3" type="ORF">PPYR_12530</name>
</gene>
<dbReference type="InParanoid" id="A0A1Y1NA88"/>
<feature type="chain" id="PRO_5036029931" description="UPAR/Ly6 domain-containing protein" evidence="1">
    <location>
        <begin position="25"/>
        <end position="111"/>
    </location>
</feature>
<dbReference type="SUPFAM" id="SSF57302">
    <property type="entry name" value="Snake toxin-like"/>
    <property type="match status" value="1"/>
</dbReference>
<evidence type="ECO:0000256" key="1">
    <source>
        <dbReference type="SAM" id="SignalP"/>
    </source>
</evidence>
<sequence>MVSLRFHLILLFVVLFAVWQIVDSLQCYKCESECAGKNETTNCTEDQTLCMVIKNDSGAIQKQSCAKNDECGNTTGCTTCDKDLCNFSPSFGPSLYIIGIATMLVVSMFTN</sequence>
<proteinExistence type="predicted"/>